<dbReference type="AlphaFoldDB" id="A0A6C0M2C8"/>
<reference evidence="2" key="1">
    <citation type="journal article" date="2020" name="Nature">
        <title>Giant virus diversity and host interactions through global metagenomics.</title>
        <authorList>
            <person name="Schulz F."/>
            <person name="Roux S."/>
            <person name="Paez-Espino D."/>
            <person name="Jungbluth S."/>
            <person name="Walsh D.A."/>
            <person name="Denef V.J."/>
            <person name="McMahon K.D."/>
            <person name="Konstantinidis K.T."/>
            <person name="Eloe-Fadrosh E.A."/>
            <person name="Kyrpides N.C."/>
            <person name="Woyke T."/>
        </authorList>
    </citation>
    <scope>NUCLEOTIDE SEQUENCE</scope>
    <source>
        <strain evidence="2">GVMAG-S-1035124-57</strain>
    </source>
</reference>
<organism evidence="2">
    <name type="scientific">viral metagenome</name>
    <dbReference type="NCBI Taxonomy" id="1070528"/>
    <lineage>
        <taxon>unclassified sequences</taxon>
        <taxon>metagenomes</taxon>
        <taxon>organismal metagenomes</taxon>
    </lineage>
</organism>
<dbReference type="SUPFAM" id="SSF82185">
    <property type="entry name" value="Histone H3 K4-specific methyltransferase SET7/9 N-terminal domain"/>
    <property type="match status" value="1"/>
</dbReference>
<name>A0A6C0M2C8_9ZZZZ</name>
<dbReference type="EMBL" id="MN740632">
    <property type="protein sequence ID" value="QHU36151.1"/>
    <property type="molecule type" value="Genomic_DNA"/>
</dbReference>
<evidence type="ECO:0000313" key="2">
    <source>
        <dbReference type="EMBL" id="QHU36151.1"/>
    </source>
</evidence>
<dbReference type="SMART" id="SM00698">
    <property type="entry name" value="MORN"/>
    <property type="match status" value="5"/>
</dbReference>
<sequence length="214" mass="24860">MYLYHGKGVLYTWVSDNIYHIYEGKFKDNQRSGKGKQTWFRTKGPIQHGIQSLHDLENMTMEQVNELMHLLTDNTEIVEIYDGQWQNDMKHGKGTVLITADNSLYVGEFRNNLHHGIGRMKFKNGMYHGYFQNGKIHGKGKMVFNDGELLSYNGTWNEGKMHGLGKFVYRNGNEAMVEHDNNTFVRFMPPQGSIFGKNFWSDVTPPHFFPERTS</sequence>
<dbReference type="Gene3D" id="2.20.110.10">
    <property type="entry name" value="Histone H3 K4-specific methyltransferase SET7/9 N-terminal domain"/>
    <property type="match status" value="2"/>
</dbReference>
<protein>
    <recommendedName>
        <fullName evidence="3">MORN repeat-containing protein</fullName>
    </recommendedName>
</protein>
<keyword evidence="1" id="KW-0677">Repeat</keyword>
<evidence type="ECO:0000256" key="1">
    <source>
        <dbReference type="ARBA" id="ARBA00022737"/>
    </source>
</evidence>
<proteinExistence type="predicted"/>
<evidence type="ECO:0008006" key="3">
    <source>
        <dbReference type="Google" id="ProtNLM"/>
    </source>
</evidence>
<dbReference type="Pfam" id="PF02493">
    <property type="entry name" value="MORN"/>
    <property type="match status" value="5"/>
</dbReference>
<accession>A0A6C0M2C8</accession>
<dbReference type="PANTHER" id="PTHR43215:SF14">
    <property type="entry name" value="RADIAL SPOKE HEAD 1 HOMOLOG"/>
    <property type="match status" value="1"/>
</dbReference>
<dbReference type="PANTHER" id="PTHR43215">
    <property type="entry name" value="RADIAL SPOKE HEAD 1 HOMOLOG"/>
    <property type="match status" value="1"/>
</dbReference>
<dbReference type="InterPro" id="IPR003409">
    <property type="entry name" value="MORN"/>
</dbReference>